<dbReference type="GO" id="GO:0000976">
    <property type="term" value="F:transcription cis-regulatory region binding"/>
    <property type="evidence" value="ECO:0007669"/>
    <property type="project" value="TreeGrafter"/>
</dbReference>
<evidence type="ECO:0000256" key="3">
    <source>
        <dbReference type="ARBA" id="ARBA00023125"/>
    </source>
</evidence>
<comment type="function">
    <text evidence="5">May play the central regulatory role in sporulation. It may be an element of the effector pathway responsible for the activation of sporulation genes in response to nutritional stress. Spo0A may act in concert with spo0H (a sigma factor) to control the expression of some genes that are critical to the sporulation process.</text>
</comment>
<dbReference type="CDD" id="cd00383">
    <property type="entry name" value="trans_reg_C"/>
    <property type="match status" value="1"/>
</dbReference>
<name>A0A2G3DTW4_9FIRM</name>
<evidence type="ECO:0000256" key="4">
    <source>
        <dbReference type="ARBA" id="ARBA00023163"/>
    </source>
</evidence>
<dbReference type="RefSeq" id="WP_099392415.1">
    <property type="nucleotide sequence ID" value="NZ_PDYF01000028.1"/>
</dbReference>
<dbReference type="CDD" id="cd00156">
    <property type="entry name" value="REC"/>
    <property type="match status" value="1"/>
</dbReference>
<dbReference type="PROSITE" id="PS50110">
    <property type="entry name" value="RESPONSE_REGULATORY"/>
    <property type="match status" value="1"/>
</dbReference>
<dbReference type="AlphaFoldDB" id="A0A2G3DTW4"/>
<dbReference type="Pfam" id="PF00486">
    <property type="entry name" value="Trans_reg_C"/>
    <property type="match status" value="1"/>
</dbReference>
<feature type="modified residue" description="4-aspartylphosphate" evidence="6">
    <location>
        <position position="57"/>
    </location>
</feature>
<evidence type="ECO:0000256" key="6">
    <source>
        <dbReference type="PROSITE-ProRule" id="PRU00169"/>
    </source>
</evidence>
<protein>
    <recommendedName>
        <fullName evidence="1">Stage 0 sporulation protein A homolog</fullName>
    </recommendedName>
</protein>
<reference evidence="10 11" key="2">
    <citation type="submission" date="2017-10" db="EMBL/GenBank/DDBJ databases">
        <authorList>
            <person name="Banno H."/>
            <person name="Chua N.-H."/>
        </authorList>
    </citation>
    <scope>NUCLEOTIDE SEQUENCE [LARGE SCALE GENOMIC DNA]</scope>
    <source>
        <strain evidence="10 11">JK626</strain>
    </source>
</reference>
<dbReference type="Gene3D" id="1.10.10.10">
    <property type="entry name" value="Winged helix-like DNA-binding domain superfamily/Winged helix DNA-binding domain"/>
    <property type="match status" value="1"/>
</dbReference>
<evidence type="ECO:0000259" key="8">
    <source>
        <dbReference type="PROSITE" id="PS50110"/>
    </source>
</evidence>
<evidence type="ECO:0000313" key="11">
    <source>
        <dbReference type="Proteomes" id="UP000225889"/>
    </source>
</evidence>
<evidence type="ECO:0000256" key="1">
    <source>
        <dbReference type="ARBA" id="ARBA00018672"/>
    </source>
</evidence>
<dbReference type="InterPro" id="IPR016032">
    <property type="entry name" value="Sig_transdc_resp-reg_C-effctor"/>
</dbReference>
<dbReference type="SUPFAM" id="SSF52172">
    <property type="entry name" value="CheY-like"/>
    <property type="match status" value="1"/>
</dbReference>
<dbReference type="Proteomes" id="UP000225889">
    <property type="component" value="Unassembled WGS sequence"/>
</dbReference>
<dbReference type="PANTHER" id="PTHR48111:SF73">
    <property type="entry name" value="ALKALINE PHOSPHATASE SYNTHESIS TRANSCRIPTIONAL REGULATORY PROTEIN PHOP"/>
    <property type="match status" value="1"/>
</dbReference>
<evidence type="ECO:0000259" key="9">
    <source>
        <dbReference type="PROSITE" id="PS51755"/>
    </source>
</evidence>
<dbReference type="InterPro" id="IPR011006">
    <property type="entry name" value="CheY-like_superfamily"/>
</dbReference>
<dbReference type="SMART" id="SM00862">
    <property type="entry name" value="Trans_reg_C"/>
    <property type="match status" value="1"/>
</dbReference>
<dbReference type="GO" id="GO:0005829">
    <property type="term" value="C:cytosol"/>
    <property type="evidence" value="ECO:0007669"/>
    <property type="project" value="TreeGrafter"/>
</dbReference>
<organism evidence="10 11">
    <name type="scientific">Pseudobutyrivibrio ruminis</name>
    <dbReference type="NCBI Taxonomy" id="46206"/>
    <lineage>
        <taxon>Bacteria</taxon>
        <taxon>Bacillati</taxon>
        <taxon>Bacillota</taxon>
        <taxon>Clostridia</taxon>
        <taxon>Lachnospirales</taxon>
        <taxon>Lachnospiraceae</taxon>
        <taxon>Pseudobutyrivibrio</taxon>
    </lineage>
</organism>
<dbReference type="PROSITE" id="PS51755">
    <property type="entry name" value="OMPR_PHOB"/>
    <property type="match status" value="1"/>
</dbReference>
<comment type="caution">
    <text evidence="10">The sequence shown here is derived from an EMBL/GenBank/DDBJ whole genome shotgun (WGS) entry which is preliminary data.</text>
</comment>
<dbReference type="InterPro" id="IPR039420">
    <property type="entry name" value="WalR-like"/>
</dbReference>
<sequence>MYNILLANRNDKICNAIKFHLETKLDIDCIRVFITDNGMDLMKMSHNISSIMAVITDVYLFDASGISVASTIHKHYPDIPILFVSEEAQEDDAVLSKIYTQEEKQYLYCKKDVLTREIAFIIGAVDFFTYHSNNVNTEFLTELVYRIKNATKEKRNVLNDKRIIIDSKEEYTEGHVFLNNKARRVFVSGNEVILSDKDYKILYYFIVNKNIILSRQQILEKIWGASYTKTPKIVDIYVNNLRKKLGISGNYINTIYKIGYKFSVQ</sequence>
<dbReference type="InterPro" id="IPR001789">
    <property type="entry name" value="Sig_transdc_resp-reg_receiver"/>
</dbReference>
<dbReference type="InterPro" id="IPR001867">
    <property type="entry name" value="OmpR/PhoB-type_DNA-bd"/>
</dbReference>
<evidence type="ECO:0000256" key="5">
    <source>
        <dbReference type="ARBA" id="ARBA00024867"/>
    </source>
</evidence>
<keyword evidence="4" id="KW-0804">Transcription</keyword>
<evidence type="ECO:0000313" key="10">
    <source>
        <dbReference type="EMBL" id="PHU34315.1"/>
    </source>
</evidence>
<feature type="domain" description="OmpR/PhoB-type" evidence="9">
    <location>
        <begin position="168"/>
        <end position="264"/>
    </location>
</feature>
<evidence type="ECO:0000256" key="7">
    <source>
        <dbReference type="PROSITE-ProRule" id="PRU01091"/>
    </source>
</evidence>
<proteinExistence type="predicted"/>
<feature type="domain" description="Response regulatory" evidence="8">
    <location>
        <begin position="3"/>
        <end position="126"/>
    </location>
</feature>
<dbReference type="Gene3D" id="3.40.50.2300">
    <property type="match status" value="1"/>
</dbReference>
<dbReference type="InterPro" id="IPR036388">
    <property type="entry name" value="WH-like_DNA-bd_sf"/>
</dbReference>
<accession>A0A2G3DTW4</accession>
<feature type="DNA-binding region" description="OmpR/PhoB-type" evidence="7">
    <location>
        <begin position="168"/>
        <end position="264"/>
    </location>
</feature>
<keyword evidence="2" id="KW-0805">Transcription regulation</keyword>
<evidence type="ECO:0000256" key="2">
    <source>
        <dbReference type="ARBA" id="ARBA00023015"/>
    </source>
</evidence>
<reference evidence="10 11" key="1">
    <citation type="submission" date="2017-10" db="EMBL/GenBank/DDBJ databases">
        <title>Resolving the taxonomy of Roseburia spp., Eubacterium rectale and Agathobacter spp. through phylogenomic analysis.</title>
        <authorList>
            <person name="Sheridan P.O."/>
            <person name="Walker A.W."/>
            <person name="Duncan S.H."/>
            <person name="Scott K.P."/>
            <person name="Toole P.W.O."/>
            <person name="Luis P."/>
            <person name="Flint H.J."/>
        </authorList>
    </citation>
    <scope>NUCLEOTIDE SEQUENCE [LARGE SCALE GENOMIC DNA]</scope>
    <source>
        <strain evidence="10 11">JK626</strain>
    </source>
</reference>
<gene>
    <name evidence="10" type="ORF">CSX01_10880</name>
</gene>
<dbReference type="GO" id="GO:0006355">
    <property type="term" value="P:regulation of DNA-templated transcription"/>
    <property type="evidence" value="ECO:0007669"/>
    <property type="project" value="InterPro"/>
</dbReference>
<dbReference type="EMBL" id="PDYF01000028">
    <property type="protein sequence ID" value="PHU34315.1"/>
    <property type="molecule type" value="Genomic_DNA"/>
</dbReference>
<dbReference type="SUPFAM" id="SSF46894">
    <property type="entry name" value="C-terminal effector domain of the bipartite response regulators"/>
    <property type="match status" value="1"/>
</dbReference>
<dbReference type="GO" id="GO:0032993">
    <property type="term" value="C:protein-DNA complex"/>
    <property type="evidence" value="ECO:0007669"/>
    <property type="project" value="TreeGrafter"/>
</dbReference>
<keyword evidence="3 7" id="KW-0238">DNA-binding</keyword>
<keyword evidence="6" id="KW-0597">Phosphoprotein</keyword>
<dbReference type="PANTHER" id="PTHR48111">
    <property type="entry name" value="REGULATOR OF RPOS"/>
    <property type="match status" value="1"/>
</dbReference>
<dbReference type="GO" id="GO:0000156">
    <property type="term" value="F:phosphorelay response regulator activity"/>
    <property type="evidence" value="ECO:0007669"/>
    <property type="project" value="TreeGrafter"/>
</dbReference>